<organism evidence="1 2">
    <name type="scientific">Ustilago bromivora</name>
    <dbReference type="NCBI Taxonomy" id="307758"/>
    <lineage>
        <taxon>Eukaryota</taxon>
        <taxon>Fungi</taxon>
        <taxon>Dikarya</taxon>
        <taxon>Basidiomycota</taxon>
        <taxon>Ustilaginomycotina</taxon>
        <taxon>Ustilaginomycetes</taxon>
        <taxon>Ustilaginales</taxon>
        <taxon>Ustilaginaceae</taxon>
        <taxon>Ustilago</taxon>
    </lineage>
</organism>
<sequence>MKGIQTAYGGAGSLDQSTLNQTFVAPKYAGNLDTQENLRYSVQVCSSRSSTNSNSDCSSRHEQRIPILPYPVYPACPAYLDYLADLADLADLSLSQASAFASALSAILPTVCRWGKSV</sequence>
<evidence type="ECO:0000313" key="2">
    <source>
        <dbReference type="Proteomes" id="UP000179920"/>
    </source>
</evidence>
<accession>A0A1K0GEB2</accession>
<proteinExistence type="predicted"/>
<reference evidence="2" key="1">
    <citation type="submission" date="2016-04" db="EMBL/GenBank/DDBJ databases">
        <authorList>
            <person name="Guldener U."/>
            <person name="Guldener U."/>
        </authorList>
    </citation>
    <scope>NUCLEOTIDE SEQUENCE [LARGE SCALE GENOMIC DNA]</scope>
    <source>
        <strain evidence="2">UB2112</strain>
    </source>
</reference>
<protein>
    <submittedName>
        <fullName evidence="1">Uncharacterized protein</fullName>
    </submittedName>
</protein>
<gene>
    <name evidence="1" type="ORF">UBRO_09004</name>
</gene>
<dbReference type="Proteomes" id="UP000179920">
    <property type="component" value="Chromosome XXIII"/>
</dbReference>
<dbReference type="EMBL" id="LT558139">
    <property type="protein sequence ID" value="SAM86418.1"/>
    <property type="molecule type" value="Genomic_DNA"/>
</dbReference>
<name>A0A1K0GEB2_9BASI</name>
<dbReference type="AlphaFoldDB" id="A0A1K0GEB2"/>
<evidence type="ECO:0000313" key="1">
    <source>
        <dbReference type="EMBL" id="SAM86418.1"/>
    </source>
</evidence>